<dbReference type="GO" id="GO:0032977">
    <property type="term" value="F:membrane insertase activity"/>
    <property type="evidence" value="ECO:0007669"/>
    <property type="project" value="InterPro"/>
</dbReference>
<feature type="domain" description="Membrane insertase YidC N-terminal" evidence="16">
    <location>
        <begin position="92"/>
        <end position="367"/>
    </location>
</feature>
<dbReference type="HAMAP" id="MF_01810">
    <property type="entry name" value="YidC_type1"/>
    <property type="match status" value="1"/>
</dbReference>
<comment type="subunit">
    <text evidence="13">Interacts with the Sec translocase complex via SecD. Specifically interacts with transmembrane segments of nascent integral membrane proteins during membrane integration.</text>
</comment>
<dbReference type="InterPro" id="IPR028055">
    <property type="entry name" value="YidC/Oxa/ALB_C"/>
</dbReference>
<evidence type="ECO:0000256" key="11">
    <source>
        <dbReference type="ARBA" id="ARBA00033245"/>
    </source>
</evidence>
<dbReference type="GO" id="GO:0051205">
    <property type="term" value="P:protein insertion into membrane"/>
    <property type="evidence" value="ECO:0007669"/>
    <property type="project" value="TreeGrafter"/>
</dbReference>
<evidence type="ECO:0000256" key="12">
    <source>
        <dbReference type="ARBA" id="ARBA00033342"/>
    </source>
</evidence>
<accession>A0A1E5QBG4</accession>
<sequence>MDNRNLILAIVLSIAILFGFEMLFPTKPITPMPTASQPNVQSGADETTPSAPLAPNAMSSSQAGTAGAAPRADAPIVGELQSVEQIVAQGNRVLITSPSLTGSIALQGGRIDDLILNGYNETLNPDSAKIRLLSPRGSENAYYAEYGWVGTNVKLPNKDTMWSTDKTVLDANGPVTLSWDNGEGLTFKRIIELDKDFMFTITQQVFNNSAQAVTLNPYGLVTRWGTPQGSGLYILHEGPLGVFDGTLTEVSYSDVVDEGVMNYTTTGGWVGFTDKYWLTALIPDQTQPVSARMLYSKTGLVEKYQSDFVGAQVDVQPGASNQSTTRLFAGAKRVTLLDSYAEKLGVVNFDLAVDFGMFYFLTKPIFYALHYIHGILGNFGTAILLLTVAIKLVLFPLANKSYVAMSKMKKLQPEIKKLQERFKDDKARLNQEMMALYKKEKANPAAGCLPILIQIPIFFSLYKVLLVTIEMRHAPFFGWVQDLSAKDPTSIWNLFGLFDWNYIAYIPGPLDIGIWPIIMGFTMWLQQRLNPQPTDPVQAKVFTFLPFIFTFLLASFAAGLVIYWAWNNALSILQQWLIMRRMGVKAGA</sequence>
<comment type="function">
    <text evidence="13">Required for the insertion and/or proper folding and/or complex formation of integral membrane proteins into the membrane. Involved in integration of membrane proteins that insert both dependently and independently of the Sec translocase complex, as well as at least some lipoproteins. Aids folding of multispanning membrane proteins.</text>
</comment>
<dbReference type="InterPro" id="IPR028053">
    <property type="entry name" value="Membr_insert_YidC_N"/>
</dbReference>
<dbReference type="Pfam" id="PF02096">
    <property type="entry name" value="60KD_IMP"/>
    <property type="match status" value="1"/>
</dbReference>
<evidence type="ECO:0000256" key="8">
    <source>
        <dbReference type="ARBA" id="ARBA00022989"/>
    </source>
</evidence>
<dbReference type="Pfam" id="PF14849">
    <property type="entry name" value="YidC_periplas"/>
    <property type="match status" value="1"/>
</dbReference>
<dbReference type="EMBL" id="MCGG01000008">
    <property type="protein sequence ID" value="OEJ69370.1"/>
    <property type="molecule type" value="Genomic_DNA"/>
</dbReference>
<name>A0A1E5QBG4_9PROT</name>
<evidence type="ECO:0000256" key="2">
    <source>
        <dbReference type="ARBA" id="ARBA00010527"/>
    </source>
</evidence>
<dbReference type="OrthoDB" id="9780552at2"/>
<dbReference type="CDD" id="cd20070">
    <property type="entry name" value="5TM_YidC_Alb3"/>
    <property type="match status" value="1"/>
</dbReference>
<dbReference type="InterPro" id="IPR047196">
    <property type="entry name" value="YidC_ALB_C"/>
</dbReference>
<evidence type="ECO:0000256" key="14">
    <source>
        <dbReference type="SAM" id="MobiDB-lite"/>
    </source>
</evidence>
<dbReference type="Gene3D" id="2.70.98.90">
    <property type="match status" value="1"/>
</dbReference>
<proteinExistence type="inferred from homology"/>
<evidence type="ECO:0000256" key="10">
    <source>
        <dbReference type="ARBA" id="ARBA00023186"/>
    </source>
</evidence>
<reference evidence="18" key="1">
    <citation type="submission" date="2016-07" db="EMBL/GenBank/DDBJ databases">
        <authorList>
            <person name="Florea S."/>
            <person name="Webb J.S."/>
            <person name="Jaromczyk J."/>
            <person name="Schardl C.L."/>
        </authorList>
    </citation>
    <scope>NUCLEOTIDE SEQUENCE [LARGE SCALE GENOMIC DNA]</scope>
    <source>
        <strain evidence="18">MV-1</strain>
    </source>
</reference>
<feature type="region of interest" description="Disordered" evidence="14">
    <location>
        <begin position="34"/>
        <end position="70"/>
    </location>
</feature>
<keyword evidence="4 13" id="KW-0813">Transport</keyword>
<keyword evidence="10 13" id="KW-0143">Chaperone</keyword>
<keyword evidence="9 13" id="KW-0472">Membrane</keyword>
<keyword evidence="8 13" id="KW-1133">Transmembrane helix</keyword>
<comment type="subcellular location">
    <subcellularLocation>
        <location evidence="1">Cell inner membrane</location>
        <topology evidence="1">Multi-pass membrane protein</topology>
    </subcellularLocation>
    <subcellularLocation>
        <location evidence="13">Cell membrane</location>
        <topology evidence="13">Multi-pass membrane protein</topology>
    </subcellularLocation>
</comment>
<dbReference type="PRINTS" id="PR01900">
    <property type="entry name" value="YIDCPROTEIN"/>
</dbReference>
<feature type="transmembrane region" description="Helical" evidence="13">
    <location>
        <begin position="544"/>
        <end position="566"/>
    </location>
</feature>
<dbReference type="RefSeq" id="WP_069956833.1">
    <property type="nucleotide sequence ID" value="NZ_MCGG01000008.1"/>
</dbReference>
<dbReference type="NCBIfam" id="TIGR03592">
    <property type="entry name" value="yidC_oxa1_cterm"/>
    <property type="match status" value="1"/>
</dbReference>
<evidence type="ECO:0000256" key="6">
    <source>
        <dbReference type="ARBA" id="ARBA00022692"/>
    </source>
</evidence>
<evidence type="ECO:0000256" key="5">
    <source>
        <dbReference type="ARBA" id="ARBA00022475"/>
    </source>
</evidence>
<evidence type="ECO:0000256" key="1">
    <source>
        <dbReference type="ARBA" id="ARBA00004429"/>
    </source>
</evidence>
<evidence type="ECO:0000259" key="15">
    <source>
        <dbReference type="Pfam" id="PF02096"/>
    </source>
</evidence>
<dbReference type="STRING" id="28181.BEN30_03970"/>
<feature type="domain" description="Membrane insertase YidC/Oxa/ALB C-terminal" evidence="15">
    <location>
        <begin position="379"/>
        <end position="580"/>
    </location>
</feature>
<comment type="caution">
    <text evidence="17">The sequence shown here is derived from an EMBL/GenBank/DDBJ whole genome shotgun (WGS) entry which is preliminary data.</text>
</comment>
<evidence type="ECO:0000256" key="4">
    <source>
        <dbReference type="ARBA" id="ARBA00022448"/>
    </source>
</evidence>
<protein>
    <recommendedName>
        <fullName evidence="3 13">Membrane protein insertase YidC</fullName>
    </recommendedName>
    <alternativeName>
        <fullName evidence="12 13">Foldase YidC</fullName>
    </alternativeName>
    <alternativeName>
        <fullName evidence="11 13">Membrane integrase YidC</fullName>
    </alternativeName>
    <alternativeName>
        <fullName evidence="13">Membrane protein YidC</fullName>
    </alternativeName>
</protein>
<gene>
    <name evidence="13" type="primary">yidC</name>
    <name evidence="17" type="ORF">BEN30_03970</name>
</gene>
<dbReference type="NCBIfam" id="NF002353">
    <property type="entry name" value="PRK01318.1-4"/>
    <property type="match status" value="1"/>
</dbReference>
<organism evidence="17 18">
    <name type="scientific">Magnetovibrio blakemorei</name>
    <dbReference type="NCBI Taxonomy" id="28181"/>
    <lineage>
        <taxon>Bacteria</taxon>
        <taxon>Pseudomonadati</taxon>
        <taxon>Pseudomonadota</taxon>
        <taxon>Alphaproteobacteria</taxon>
        <taxon>Rhodospirillales</taxon>
        <taxon>Magnetovibrionaceae</taxon>
        <taxon>Magnetovibrio</taxon>
    </lineage>
</organism>
<dbReference type="PRINTS" id="PR00701">
    <property type="entry name" value="60KDINNERMP"/>
</dbReference>
<dbReference type="CDD" id="cd19961">
    <property type="entry name" value="EcYidC-like_peri"/>
    <property type="match status" value="1"/>
</dbReference>
<dbReference type="GO" id="GO:0015031">
    <property type="term" value="P:protein transport"/>
    <property type="evidence" value="ECO:0007669"/>
    <property type="project" value="UniProtKB-KW"/>
</dbReference>
<evidence type="ECO:0000256" key="13">
    <source>
        <dbReference type="HAMAP-Rule" id="MF_01810"/>
    </source>
</evidence>
<evidence type="ECO:0000256" key="9">
    <source>
        <dbReference type="ARBA" id="ARBA00023136"/>
    </source>
</evidence>
<feature type="transmembrane region" description="Helical" evidence="13">
    <location>
        <begin position="502"/>
        <end position="524"/>
    </location>
</feature>
<dbReference type="AlphaFoldDB" id="A0A1E5QBG4"/>
<evidence type="ECO:0000256" key="7">
    <source>
        <dbReference type="ARBA" id="ARBA00022927"/>
    </source>
</evidence>
<evidence type="ECO:0000313" key="17">
    <source>
        <dbReference type="EMBL" id="OEJ69370.1"/>
    </source>
</evidence>
<dbReference type="InterPro" id="IPR019998">
    <property type="entry name" value="Membr_insert_YidC"/>
</dbReference>
<dbReference type="PANTHER" id="PTHR12428">
    <property type="entry name" value="OXA1"/>
    <property type="match status" value="1"/>
</dbReference>
<feature type="transmembrane region" description="Helical" evidence="13">
    <location>
        <begin position="6"/>
        <end position="24"/>
    </location>
</feature>
<dbReference type="InterPro" id="IPR001708">
    <property type="entry name" value="YidC/ALB3/OXA1/COX18"/>
</dbReference>
<feature type="transmembrane region" description="Helical" evidence="13">
    <location>
        <begin position="375"/>
        <end position="398"/>
    </location>
</feature>
<dbReference type="PANTHER" id="PTHR12428:SF65">
    <property type="entry name" value="CYTOCHROME C OXIDASE ASSEMBLY PROTEIN COX18, MITOCHONDRIAL"/>
    <property type="match status" value="1"/>
</dbReference>
<keyword evidence="5 13" id="KW-1003">Cell membrane</keyword>
<evidence type="ECO:0000313" key="18">
    <source>
        <dbReference type="Proteomes" id="UP000095347"/>
    </source>
</evidence>
<dbReference type="NCBIfam" id="TIGR03593">
    <property type="entry name" value="yidC_nterm"/>
    <property type="match status" value="1"/>
</dbReference>
<feature type="compositionally biased region" description="Polar residues" evidence="14">
    <location>
        <begin position="34"/>
        <end position="50"/>
    </location>
</feature>
<dbReference type="GO" id="GO:0005886">
    <property type="term" value="C:plasma membrane"/>
    <property type="evidence" value="ECO:0007669"/>
    <property type="project" value="UniProtKB-SubCell"/>
</dbReference>
<comment type="similarity">
    <text evidence="2 13">Belongs to the OXA1/ALB3/YidC family. Type 1 subfamily.</text>
</comment>
<dbReference type="Proteomes" id="UP000095347">
    <property type="component" value="Unassembled WGS sequence"/>
</dbReference>
<evidence type="ECO:0000256" key="3">
    <source>
        <dbReference type="ARBA" id="ARBA00015325"/>
    </source>
</evidence>
<evidence type="ECO:0000259" key="16">
    <source>
        <dbReference type="Pfam" id="PF14849"/>
    </source>
</evidence>
<keyword evidence="18" id="KW-1185">Reference proteome</keyword>
<dbReference type="InterPro" id="IPR038221">
    <property type="entry name" value="YidC_periplasmic_sf"/>
</dbReference>
<keyword evidence="6 13" id="KW-0812">Transmembrane</keyword>
<keyword evidence="7 13" id="KW-0653">Protein transport</keyword>
<feature type="transmembrane region" description="Helical" evidence="13">
    <location>
        <begin position="442"/>
        <end position="462"/>
    </location>
</feature>